<dbReference type="EMBL" id="JBHRYA010000001">
    <property type="protein sequence ID" value="MFC3714813.1"/>
    <property type="molecule type" value="Genomic_DNA"/>
</dbReference>
<dbReference type="SUPFAM" id="SSF53335">
    <property type="entry name" value="S-adenosyl-L-methionine-dependent methyltransferases"/>
    <property type="match status" value="1"/>
</dbReference>
<organism evidence="1 2">
    <name type="scientific">Luteimonas soli</name>
    <dbReference type="NCBI Taxonomy" id="1648966"/>
    <lineage>
        <taxon>Bacteria</taxon>
        <taxon>Pseudomonadati</taxon>
        <taxon>Pseudomonadota</taxon>
        <taxon>Gammaproteobacteria</taxon>
        <taxon>Lysobacterales</taxon>
        <taxon>Lysobacteraceae</taxon>
        <taxon>Luteimonas</taxon>
    </lineage>
</organism>
<evidence type="ECO:0000313" key="1">
    <source>
        <dbReference type="EMBL" id="MFC3714813.1"/>
    </source>
</evidence>
<keyword evidence="1" id="KW-0808">Transferase</keyword>
<protein>
    <submittedName>
        <fullName evidence="1">Class I SAM-dependent methyltransferase</fullName>
        <ecNumber evidence="1">2.1.1.222</ecNumber>
        <ecNumber evidence="1">2.1.1.64</ecNumber>
    </submittedName>
</protein>
<sequence length="207" mass="23149">MSNANGYVEDEEQLKRDLQWNISVETRNREAGRRLFAALKAQGADPTTILEIGCGIGTLLDEASMAGKKSVGFDTNQHAVEYGRSTFGADLRCEHWSSRTLDERSDLTLCISVLEHIAEPRPLIAEIARYCSKFGTRAFISVPFVNRDKWHYLLNPDPTIPGTPFFDNDVHVTHFSRTGLERCLVEYGAKGTHFLAAGLWEGIIADF</sequence>
<dbReference type="GO" id="GO:0032259">
    <property type="term" value="P:methylation"/>
    <property type="evidence" value="ECO:0007669"/>
    <property type="project" value="UniProtKB-KW"/>
</dbReference>
<dbReference type="EC" id="2.1.1.222" evidence="1"/>
<dbReference type="GO" id="GO:0061542">
    <property type="term" value="F:3-demethylubiquinol 3-O-methyltransferase activity"/>
    <property type="evidence" value="ECO:0007669"/>
    <property type="project" value="UniProtKB-EC"/>
</dbReference>
<dbReference type="InterPro" id="IPR029063">
    <property type="entry name" value="SAM-dependent_MTases_sf"/>
</dbReference>
<dbReference type="GO" id="GO:0102208">
    <property type="term" value="F:2-polyprenyl-6-hydroxyphenol methylase activity"/>
    <property type="evidence" value="ECO:0007669"/>
    <property type="project" value="UniProtKB-EC"/>
</dbReference>
<dbReference type="Pfam" id="PF13489">
    <property type="entry name" value="Methyltransf_23"/>
    <property type="match status" value="1"/>
</dbReference>
<dbReference type="Gene3D" id="3.40.50.150">
    <property type="entry name" value="Vaccinia Virus protein VP39"/>
    <property type="match status" value="1"/>
</dbReference>
<comment type="caution">
    <text evidence="1">The sequence shown here is derived from an EMBL/GenBank/DDBJ whole genome shotgun (WGS) entry which is preliminary data.</text>
</comment>
<gene>
    <name evidence="1" type="ORF">ACFONC_01400</name>
</gene>
<name>A0ABV7XGE1_9GAMM</name>
<dbReference type="EC" id="2.1.1.64" evidence="1"/>
<proteinExistence type="predicted"/>
<keyword evidence="2" id="KW-1185">Reference proteome</keyword>
<dbReference type="RefSeq" id="WP_386741771.1">
    <property type="nucleotide sequence ID" value="NZ_JBHRYA010000001.1"/>
</dbReference>
<evidence type="ECO:0000313" key="2">
    <source>
        <dbReference type="Proteomes" id="UP001595705"/>
    </source>
</evidence>
<accession>A0ABV7XGE1</accession>
<dbReference type="Proteomes" id="UP001595705">
    <property type="component" value="Unassembled WGS sequence"/>
</dbReference>
<reference evidence="2" key="1">
    <citation type="journal article" date="2019" name="Int. J. Syst. Evol. Microbiol.">
        <title>The Global Catalogue of Microorganisms (GCM) 10K type strain sequencing project: providing services to taxonomists for standard genome sequencing and annotation.</title>
        <authorList>
            <consortium name="The Broad Institute Genomics Platform"/>
            <consortium name="The Broad Institute Genome Sequencing Center for Infectious Disease"/>
            <person name="Wu L."/>
            <person name="Ma J."/>
        </authorList>
    </citation>
    <scope>NUCLEOTIDE SEQUENCE [LARGE SCALE GENOMIC DNA]</scope>
    <source>
        <strain evidence="2">KCTC 42441</strain>
    </source>
</reference>
<keyword evidence="1" id="KW-0489">Methyltransferase</keyword>